<keyword evidence="3" id="KW-0804">Transcription</keyword>
<feature type="compositionally biased region" description="Low complexity" evidence="4">
    <location>
        <begin position="1"/>
        <end position="18"/>
    </location>
</feature>
<reference evidence="8" key="1">
    <citation type="journal article" date="2019" name="Int. J. Syst. Evol. Microbiol.">
        <title>The Global Catalogue of Microorganisms (GCM) 10K type strain sequencing project: providing services to taxonomists for standard genome sequencing and annotation.</title>
        <authorList>
            <consortium name="The Broad Institute Genomics Platform"/>
            <consortium name="The Broad Institute Genome Sequencing Center for Infectious Disease"/>
            <person name="Wu L."/>
            <person name="Ma J."/>
        </authorList>
    </citation>
    <scope>NUCLEOTIDE SEQUENCE [LARGE SCALE GENOMIC DNA]</scope>
    <source>
        <strain evidence="8">JCM 4816</strain>
    </source>
</reference>
<dbReference type="PROSITE" id="PS51077">
    <property type="entry name" value="HTH_ICLR"/>
    <property type="match status" value="1"/>
</dbReference>
<feature type="domain" description="IclR-ED" evidence="6">
    <location>
        <begin position="90"/>
        <end position="268"/>
    </location>
</feature>
<dbReference type="InterPro" id="IPR036388">
    <property type="entry name" value="WH-like_DNA-bd_sf"/>
</dbReference>
<feature type="region of interest" description="Disordered" evidence="4">
    <location>
        <begin position="1"/>
        <end position="26"/>
    </location>
</feature>
<evidence type="ECO:0000313" key="7">
    <source>
        <dbReference type="EMBL" id="MFC5909797.1"/>
    </source>
</evidence>
<evidence type="ECO:0000256" key="1">
    <source>
        <dbReference type="ARBA" id="ARBA00023015"/>
    </source>
</evidence>
<dbReference type="EMBL" id="JBHSQJ010000087">
    <property type="protein sequence ID" value="MFC5909797.1"/>
    <property type="molecule type" value="Genomic_DNA"/>
</dbReference>
<dbReference type="InterPro" id="IPR014757">
    <property type="entry name" value="Tscrpt_reg_IclR_C"/>
</dbReference>
<dbReference type="PANTHER" id="PTHR30136:SF24">
    <property type="entry name" value="HTH-TYPE TRANSCRIPTIONAL REPRESSOR ALLR"/>
    <property type="match status" value="1"/>
</dbReference>
<name>A0ABW1G8A6_9ACTN</name>
<organism evidence="7 8">
    <name type="scientific">Streptacidiphilus monticola</name>
    <dbReference type="NCBI Taxonomy" id="2161674"/>
    <lineage>
        <taxon>Bacteria</taxon>
        <taxon>Bacillati</taxon>
        <taxon>Actinomycetota</taxon>
        <taxon>Actinomycetes</taxon>
        <taxon>Kitasatosporales</taxon>
        <taxon>Streptomycetaceae</taxon>
        <taxon>Streptacidiphilus</taxon>
    </lineage>
</organism>
<dbReference type="Proteomes" id="UP001596174">
    <property type="component" value="Unassembled WGS sequence"/>
</dbReference>
<evidence type="ECO:0000259" key="6">
    <source>
        <dbReference type="PROSITE" id="PS51078"/>
    </source>
</evidence>
<sequence length="268" mass="28404">MAAHKAQAQGGAHGSAPGVPAPRTVAPRTSVERALRLIEAVDRHVYGASAEELSHELGLPGDAVRRLLRALARDGYVERLSDGSFVLGSAFAVLGQGNREQMVQSRLLAKLASLRDELGAAVYFARYQEGEVSVQAVVDGPLTPSVHEWVDFRASGHASAVGKCLLAQLDHDGRRDHFARHPTARFTSRTTVDTDALLHTLDRQPATVPVLDLQEYALGTVCAAVPVTAGAAVGCLALSLPTEQAHRLRDAADVLALRAAPVLLALTL</sequence>
<dbReference type="Pfam" id="PF09339">
    <property type="entry name" value="HTH_IclR"/>
    <property type="match status" value="1"/>
</dbReference>
<keyword evidence="2" id="KW-0238">DNA-binding</keyword>
<feature type="domain" description="HTH iclR-type" evidence="5">
    <location>
        <begin position="28"/>
        <end position="89"/>
    </location>
</feature>
<keyword evidence="8" id="KW-1185">Reference proteome</keyword>
<dbReference type="InterPro" id="IPR036390">
    <property type="entry name" value="WH_DNA-bd_sf"/>
</dbReference>
<evidence type="ECO:0000313" key="8">
    <source>
        <dbReference type="Proteomes" id="UP001596174"/>
    </source>
</evidence>
<evidence type="ECO:0000259" key="5">
    <source>
        <dbReference type="PROSITE" id="PS51077"/>
    </source>
</evidence>
<dbReference type="InterPro" id="IPR050707">
    <property type="entry name" value="HTH_MetabolicPath_Reg"/>
</dbReference>
<comment type="caution">
    <text evidence="7">The sequence shown here is derived from an EMBL/GenBank/DDBJ whole genome shotgun (WGS) entry which is preliminary data.</text>
</comment>
<protein>
    <submittedName>
        <fullName evidence="7">IclR family transcriptional regulator</fullName>
    </submittedName>
</protein>
<dbReference type="Gene3D" id="1.10.10.10">
    <property type="entry name" value="Winged helix-like DNA-binding domain superfamily/Winged helix DNA-binding domain"/>
    <property type="match status" value="1"/>
</dbReference>
<proteinExistence type="predicted"/>
<dbReference type="Pfam" id="PF01614">
    <property type="entry name" value="IclR_C"/>
    <property type="match status" value="1"/>
</dbReference>
<dbReference type="InterPro" id="IPR029016">
    <property type="entry name" value="GAF-like_dom_sf"/>
</dbReference>
<evidence type="ECO:0000256" key="4">
    <source>
        <dbReference type="SAM" id="MobiDB-lite"/>
    </source>
</evidence>
<accession>A0ABW1G8A6</accession>
<dbReference type="SMART" id="SM00346">
    <property type="entry name" value="HTH_ICLR"/>
    <property type="match status" value="1"/>
</dbReference>
<dbReference type="PROSITE" id="PS51078">
    <property type="entry name" value="ICLR_ED"/>
    <property type="match status" value="1"/>
</dbReference>
<keyword evidence="1" id="KW-0805">Transcription regulation</keyword>
<dbReference type="SUPFAM" id="SSF46785">
    <property type="entry name" value="Winged helix' DNA-binding domain"/>
    <property type="match status" value="1"/>
</dbReference>
<dbReference type="SUPFAM" id="SSF55781">
    <property type="entry name" value="GAF domain-like"/>
    <property type="match status" value="1"/>
</dbReference>
<evidence type="ECO:0000256" key="3">
    <source>
        <dbReference type="ARBA" id="ARBA00023163"/>
    </source>
</evidence>
<evidence type="ECO:0000256" key="2">
    <source>
        <dbReference type="ARBA" id="ARBA00023125"/>
    </source>
</evidence>
<dbReference type="InterPro" id="IPR005471">
    <property type="entry name" value="Tscrpt_reg_IclR_N"/>
</dbReference>
<dbReference type="Gene3D" id="3.30.450.40">
    <property type="match status" value="1"/>
</dbReference>
<dbReference type="PANTHER" id="PTHR30136">
    <property type="entry name" value="HELIX-TURN-HELIX TRANSCRIPTIONAL REGULATOR, ICLR FAMILY"/>
    <property type="match status" value="1"/>
</dbReference>
<dbReference type="RefSeq" id="WP_380585907.1">
    <property type="nucleotide sequence ID" value="NZ_JBHSQJ010000087.1"/>
</dbReference>
<gene>
    <name evidence="7" type="ORF">ACFP3V_21605</name>
</gene>